<keyword evidence="7" id="KW-1185">Reference proteome</keyword>
<name>A0A151GEV1_DRECN</name>
<comment type="caution">
    <text evidence="6">The sequence shown here is derived from an EMBL/GenBank/DDBJ whole genome shotgun (WGS) entry which is preliminary data.</text>
</comment>
<evidence type="ECO:0000313" key="6">
    <source>
        <dbReference type="EMBL" id="KYK55592.1"/>
    </source>
</evidence>
<dbReference type="GO" id="GO:0005634">
    <property type="term" value="C:nucleus"/>
    <property type="evidence" value="ECO:0007669"/>
    <property type="project" value="UniProtKB-SubCell"/>
</dbReference>
<accession>A0A151GEV1</accession>
<organism evidence="6 7">
    <name type="scientific">Drechmeria coniospora</name>
    <name type="common">Nematophagous fungus</name>
    <name type="synonym">Meria coniospora</name>
    <dbReference type="NCBI Taxonomy" id="98403"/>
    <lineage>
        <taxon>Eukaryota</taxon>
        <taxon>Fungi</taxon>
        <taxon>Dikarya</taxon>
        <taxon>Ascomycota</taxon>
        <taxon>Pezizomycotina</taxon>
        <taxon>Sordariomycetes</taxon>
        <taxon>Hypocreomycetidae</taxon>
        <taxon>Hypocreales</taxon>
        <taxon>Ophiocordycipitaceae</taxon>
        <taxon>Drechmeria</taxon>
    </lineage>
</organism>
<dbReference type="InterPro" id="IPR039896">
    <property type="entry name" value="Red-like"/>
</dbReference>
<feature type="compositionally biased region" description="Polar residues" evidence="4">
    <location>
        <begin position="328"/>
        <end position="344"/>
    </location>
</feature>
<evidence type="ECO:0000259" key="5">
    <source>
        <dbReference type="Pfam" id="PF07808"/>
    </source>
</evidence>
<gene>
    <name evidence="6" type="ORF">DCS_07555</name>
</gene>
<keyword evidence="2" id="KW-0539">Nucleus</keyword>
<feature type="compositionally biased region" description="Basic and acidic residues" evidence="4">
    <location>
        <begin position="387"/>
        <end position="415"/>
    </location>
</feature>
<dbReference type="AlphaFoldDB" id="A0A151GEV1"/>
<evidence type="ECO:0000313" key="7">
    <source>
        <dbReference type="Proteomes" id="UP000076580"/>
    </source>
</evidence>
<protein>
    <recommendedName>
        <fullName evidence="5">RED-like N-terminal domain-containing protein</fullName>
    </recommendedName>
</protein>
<dbReference type="EMBL" id="LAYC01000003">
    <property type="protein sequence ID" value="KYK55592.1"/>
    <property type="molecule type" value="Genomic_DNA"/>
</dbReference>
<feature type="region of interest" description="Disordered" evidence="4">
    <location>
        <begin position="222"/>
        <end position="371"/>
    </location>
</feature>
<reference evidence="6 7" key="1">
    <citation type="journal article" date="2016" name="Sci. Rep.">
        <title>Insights into Adaptations to a Near-Obligate Nematode Endoparasitic Lifestyle from the Finished Genome of Drechmeria coniospora.</title>
        <authorList>
            <person name="Zhang L."/>
            <person name="Zhou Z."/>
            <person name="Guo Q."/>
            <person name="Fokkens L."/>
            <person name="Miskei M."/>
            <person name="Pocsi I."/>
            <person name="Zhang W."/>
            <person name="Chen M."/>
            <person name="Wang L."/>
            <person name="Sun Y."/>
            <person name="Donzelli B.G."/>
            <person name="Gibson D.M."/>
            <person name="Nelson D.R."/>
            <person name="Luo J.G."/>
            <person name="Rep M."/>
            <person name="Liu H."/>
            <person name="Yang S."/>
            <person name="Wang J."/>
            <person name="Krasnoff S.B."/>
            <person name="Xu Y."/>
            <person name="Molnar I."/>
            <person name="Lin M."/>
        </authorList>
    </citation>
    <scope>NUCLEOTIDE SEQUENCE [LARGE SCALE GENOMIC DNA]</scope>
    <source>
        <strain evidence="6 7">ARSEF 6962</strain>
    </source>
</reference>
<feature type="compositionally biased region" description="Basic and acidic residues" evidence="4">
    <location>
        <begin position="241"/>
        <end position="252"/>
    </location>
</feature>
<feature type="compositionally biased region" description="Polar residues" evidence="4">
    <location>
        <begin position="357"/>
        <end position="368"/>
    </location>
</feature>
<sequence length="496" mass="55410">MEKAWRQGWPSLGDLVQRNAATRPQGSDKKTSAPKGVKLATGYVDRVKEREYGTDDREEQLKALEEALRKEEMDRETYDKRRFEIAGGTLDSTHLVKGLDFKLLDRVRRGEDVYGNKKTKEKQASRGDDEPNDDDLDDEFSQLEQQEVQTIAKEKVEKRGQMSTVSLEPGKKRTRNQILAELKAAREAAKAQQTSSLGSKFKKIGVKQQAGTRIERDGKGREVMIIVDEDGNEKRKVRRLQPQEKEESRRSQQDMMMPDPTAKPLGMEVPEQYRRQEGVEEDDDVDIFDDVGDDYDPLAGIEEADSDSDDVDDTTKTEAETATKEMENSASSTEMESMPQSSKPAATHNYFKDSKTGLLSAQTATGPSMSDPEMMAAIKKAAALRPVESEEVAKSKEQAAAMEERRKKLLEMSARDDDDLDLGFGTSRFEDDEDLDDDRVKLSAWGGGGDEDGDGRRGGQAKRKRGPKKRKGDGNNAADVLRVMEQRKKAGGSGQQ</sequence>
<feature type="domain" description="RED-like N-terminal" evidence="5">
    <location>
        <begin position="28"/>
        <end position="162"/>
    </location>
</feature>
<evidence type="ECO:0000256" key="3">
    <source>
        <dbReference type="SAM" id="Coils"/>
    </source>
</evidence>
<feature type="compositionally biased region" description="Acidic residues" evidence="4">
    <location>
        <begin position="279"/>
        <end position="312"/>
    </location>
</feature>
<comment type="subcellular location">
    <subcellularLocation>
        <location evidence="1">Nucleus</location>
    </subcellularLocation>
</comment>
<dbReference type="Proteomes" id="UP000076580">
    <property type="component" value="Chromosome 03"/>
</dbReference>
<dbReference type="InParanoid" id="A0A151GEV1"/>
<dbReference type="STRING" id="98403.A0A151GEV1"/>
<evidence type="ECO:0000256" key="2">
    <source>
        <dbReference type="ARBA" id="ARBA00023242"/>
    </source>
</evidence>
<dbReference type="GeneID" id="63720198"/>
<evidence type="ECO:0000256" key="4">
    <source>
        <dbReference type="SAM" id="MobiDB-lite"/>
    </source>
</evidence>
<dbReference type="Pfam" id="PF07808">
    <property type="entry name" value="RED_N"/>
    <property type="match status" value="1"/>
</dbReference>
<feature type="compositionally biased region" description="Basic residues" evidence="4">
    <location>
        <begin position="459"/>
        <end position="471"/>
    </location>
</feature>
<dbReference type="RefSeq" id="XP_040654944.1">
    <property type="nucleotide sequence ID" value="XM_040804840.1"/>
</dbReference>
<dbReference type="InterPro" id="IPR012916">
    <property type="entry name" value="RED_N"/>
</dbReference>
<feature type="compositionally biased region" description="Acidic residues" evidence="4">
    <location>
        <begin position="130"/>
        <end position="141"/>
    </location>
</feature>
<feature type="region of interest" description="Disordered" evidence="4">
    <location>
        <begin position="112"/>
        <end position="144"/>
    </location>
</feature>
<feature type="region of interest" description="Disordered" evidence="4">
    <location>
        <begin position="383"/>
        <end position="496"/>
    </location>
</feature>
<evidence type="ECO:0000256" key="1">
    <source>
        <dbReference type="ARBA" id="ARBA00004123"/>
    </source>
</evidence>
<feature type="coiled-coil region" evidence="3">
    <location>
        <begin position="54"/>
        <end position="81"/>
    </location>
</feature>
<keyword evidence="3" id="KW-0175">Coiled coil</keyword>
<feature type="region of interest" description="Disordered" evidence="4">
    <location>
        <begin position="1"/>
        <end position="37"/>
    </location>
</feature>
<proteinExistence type="predicted"/>
<dbReference type="PANTHER" id="PTHR12765">
    <property type="entry name" value="RED PROTEIN IK FACTOR CYTOKINE IK"/>
    <property type="match status" value="1"/>
</dbReference>
<feature type="compositionally biased region" description="Basic and acidic residues" evidence="4">
    <location>
        <begin position="313"/>
        <end position="327"/>
    </location>
</feature>